<dbReference type="EMBL" id="JAOVQO010000001">
    <property type="protein sequence ID" value="MCU9846639.1"/>
    <property type="molecule type" value="Genomic_DNA"/>
</dbReference>
<sequence length="410" mass="44243">MLEFLLCSLVTIFPDYLYRSRVQGKRWGRELTLFSIWYELRWGITACAVLTISLLTMIFYYHPTTSNGASFFRTVTILPETGGRVAEVYVENLQEVEAGDPLFRLDDELARASYETAKAQVAEIDAAMVMAQSELAAAEGSVAQARSALTQATDELNRNLELQARNSSVVSEREIERQQNLVDGREAALTVAESSRASVQTKISTLLPAQKATAESALAQAQVTLDKLVVTAGVSGTVQQFILQPGDYVSAVLRPAGILVPKASGTGRFQAGFDQVSAQVIKPGMVGEILCLSKPFTIIPTVVVSVQDVIASGQFRPTDRLVDATEAARPGTVTVAMEPLYPGSADDVPPGSKCIVNAYTSFHDRLDEGGLGFGTWIFYHAVDATAVVHAAVLRIQALIVPVQTLVFSGH</sequence>
<keyword evidence="2" id="KW-1185">Reference proteome</keyword>
<dbReference type="PANTHER" id="PTHR30367:SF12">
    <property type="entry name" value="P-HYDROXYBENZOIC ACID EFFLUX PUMP SUBUNIT AAEA"/>
    <property type="match status" value="1"/>
</dbReference>
<proteinExistence type="predicted"/>
<dbReference type="RefSeq" id="WP_263332430.1">
    <property type="nucleotide sequence ID" value="NZ_JAOVQO010000001.1"/>
</dbReference>
<organism evidence="1 2">
    <name type="scientific">Albidovulum salinarum</name>
    <dbReference type="NCBI Taxonomy" id="2984153"/>
    <lineage>
        <taxon>Bacteria</taxon>
        <taxon>Pseudomonadati</taxon>
        <taxon>Pseudomonadota</taxon>
        <taxon>Alphaproteobacteria</taxon>
        <taxon>Rhodobacterales</taxon>
        <taxon>Paracoccaceae</taxon>
        <taxon>Albidovulum</taxon>
    </lineage>
</organism>
<dbReference type="Proteomes" id="UP001209535">
    <property type="component" value="Unassembled WGS sequence"/>
</dbReference>
<gene>
    <name evidence="1" type="ORF">OEZ60_01290</name>
</gene>
<name>A0ABT2X018_9RHOB</name>
<dbReference type="InterPro" id="IPR050393">
    <property type="entry name" value="MFP_Efflux_Pump"/>
</dbReference>
<dbReference type="SUPFAM" id="SSF111369">
    <property type="entry name" value="HlyD-like secretion proteins"/>
    <property type="match status" value="1"/>
</dbReference>
<reference evidence="1 2" key="1">
    <citation type="submission" date="2022-10" db="EMBL/GenBank/DDBJ databases">
        <title>Defluviimonas sp. nov., isolated from ocean surface sediments.</title>
        <authorList>
            <person name="He W."/>
            <person name="Wang L."/>
            <person name="Zhang D.-F."/>
        </authorList>
    </citation>
    <scope>NUCLEOTIDE SEQUENCE [LARGE SCALE GENOMIC DNA]</scope>
    <source>
        <strain evidence="1 2">WL0024</strain>
    </source>
</reference>
<protein>
    <submittedName>
        <fullName evidence="1">Biotin/lipoyl-binding protein</fullName>
    </submittedName>
</protein>
<comment type="caution">
    <text evidence="1">The sequence shown here is derived from an EMBL/GenBank/DDBJ whole genome shotgun (WGS) entry which is preliminary data.</text>
</comment>
<dbReference type="Gene3D" id="1.10.287.470">
    <property type="entry name" value="Helix hairpin bin"/>
    <property type="match status" value="1"/>
</dbReference>
<dbReference type="Gene3D" id="2.40.50.100">
    <property type="match status" value="1"/>
</dbReference>
<accession>A0ABT2X018</accession>
<dbReference type="PANTHER" id="PTHR30367">
    <property type="entry name" value="P-HYDROXYBENZOIC ACID EFFLUX PUMP SUBUNIT AAEA-RELATED"/>
    <property type="match status" value="1"/>
</dbReference>
<evidence type="ECO:0000313" key="2">
    <source>
        <dbReference type="Proteomes" id="UP001209535"/>
    </source>
</evidence>
<evidence type="ECO:0000313" key="1">
    <source>
        <dbReference type="EMBL" id="MCU9846639.1"/>
    </source>
</evidence>